<dbReference type="Proteomes" id="UP000260925">
    <property type="component" value="Unassembled WGS sequence"/>
</dbReference>
<dbReference type="SUPFAM" id="SSF54637">
    <property type="entry name" value="Thioesterase/thiol ester dehydrase-isomerase"/>
    <property type="match status" value="1"/>
</dbReference>
<evidence type="ECO:0000313" key="2">
    <source>
        <dbReference type="Proteomes" id="UP000260925"/>
    </source>
</evidence>
<dbReference type="CDD" id="cd00586">
    <property type="entry name" value="4HBT"/>
    <property type="match status" value="1"/>
</dbReference>
<name>A0A3B9QTL7_9CORY</name>
<reference evidence="1 2" key="1">
    <citation type="journal article" date="2018" name="Nat. Biotechnol.">
        <title>A standardized bacterial taxonomy based on genome phylogeny substantially revises the tree of life.</title>
        <authorList>
            <person name="Parks D.H."/>
            <person name="Chuvochina M."/>
            <person name="Waite D.W."/>
            <person name="Rinke C."/>
            <person name="Skarshewski A."/>
            <person name="Chaumeil P.A."/>
            <person name="Hugenholtz P."/>
        </authorList>
    </citation>
    <scope>NUCLEOTIDE SEQUENCE [LARGE SCALE GENOMIC DNA]</scope>
    <source>
        <strain evidence="1">UBA9851</strain>
    </source>
</reference>
<protein>
    <submittedName>
        <fullName evidence="1">Acyl-CoA thioesterase</fullName>
    </submittedName>
</protein>
<gene>
    <name evidence="1" type="ORF">DCL06_04915</name>
</gene>
<comment type="caution">
    <text evidence="1">The sequence shown here is derived from an EMBL/GenBank/DDBJ whole genome shotgun (WGS) entry which is preliminary data.</text>
</comment>
<dbReference type="AlphaFoldDB" id="A0A3B9QTL7"/>
<dbReference type="InterPro" id="IPR029069">
    <property type="entry name" value="HotDog_dom_sf"/>
</dbReference>
<dbReference type="EMBL" id="DMDD01000111">
    <property type="protein sequence ID" value="HAF72336.1"/>
    <property type="molecule type" value="Genomic_DNA"/>
</dbReference>
<dbReference type="InterPro" id="IPR051490">
    <property type="entry name" value="THEM6_lcsJ_thioesterase"/>
</dbReference>
<sequence length="193" mass="22044">MGRGGPTPVVFRCVNLYLRLLTTVLRGRFLPRLSPWHTSVKPMRVLPNDLDLLGHMNNGRYPTVLDLGRIEQMYRSRIRQETRAHGAYFLVAALTINYRRSLLPWQRYEIRTRFLGATKYGTFVEQVFVGVGDHDGEVYAHAVVQLRALKKNGGSLSDAELAEIFGPAPDDRVVPEWVIRWAEDNREAAKVAR</sequence>
<dbReference type="Gene3D" id="3.10.129.10">
    <property type="entry name" value="Hotdog Thioesterase"/>
    <property type="match status" value="1"/>
</dbReference>
<organism evidence="1 2">
    <name type="scientific">Corynebacterium variabile</name>
    <dbReference type="NCBI Taxonomy" id="1727"/>
    <lineage>
        <taxon>Bacteria</taxon>
        <taxon>Bacillati</taxon>
        <taxon>Actinomycetota</taxon>
        <taxon>Actinomycetes</taxon>
        <taxon>Mycobacteriales</taxon>
        <taxon>Corynebacteriaceae</taxon>
        <taxon>Corynebacterium</taxon>
    </lineage>
</organism>
<dbReference type="PANTHER" id="PTHR12475">
    <property type="match status" value="1"/>
</dbReference>
<proteinExistence type="predicted"/>
<dbReference type="PANTHER" id="PTHR12475:SF4">
    <property type="entry name" value="PROTEIN THEM6"/>
    <property type="match status" value="1"/>
</dbReference>
<accession>A0A3B9QTL7</accession>
<evidence type="ECO:0000313" key="1">
    <source>
        <dbReference type="EMBL" id="HAF72336.1"/>
    </source>
</evidence>
<dbReference type="Pfam" id="PF13279">
    <property type="entry name" value="4HBT_2"/>
    <property type="match status" value="1"/>
</dbReference>